<reference evidence="10" key="1">
    <citation type="journal article" date="2023" name="bioRxiv">
        <title>Scaffold-level genome assemblies of two parasitoid biocontrol wasps reveal the parthenogenesis mechanism and an associated novel virus.</title>
        <authorList>
            <person name="Inwood S."/>
            <person name="Skelly J."/>
            <person name="Guhlin J."/>
            <person name="Harrop T."/>
            <person name="Goldson S."/>
            <person name="Dearden P."/>
        </authorList>
    </citation>
    <scope>NUCLEOTIDE SEQUENCE</scope>
    <source>
        <strain evidence="10">Irish</strain>
        <tissue evidence="10">Whole body</tissue>
    </source>
</reference>
<keyword evidence="5" id="KW-0833">Ubl conjugation pathway</keyword>
<feature type="compositionally biased region" description="Low complexity" evidence="8">
    <location>
        <begin position="529"/>
        <end position="540"/>
    </location>
</feature>
<dbReference type="Proteomes" id="UP001168990">
    <property type="component" value="Unassembled WGS sequence"/>
</dbReference>
<evidence type="ECO:0000256" key="3">
    <source>
        <dbReference type="ARBA" id="ARBA00012759"/>
    </source>
</evidence>
<dbReference type="InterPro" id="IPR018200">
    <property type="entry name" value="USP_CS"/>
</dbReference>
<evidence type="ECO:0000256" key="5">
    <source>
        <dbReference type="ARBA" id="ARBA00022786"/>
    </source>
</evidence>
<evidence type="ECO:0000313" key="10">
    <source>
        <dbReference type="EMBL" id="KAK0163952.1"/>
    </source>
</evidence>
<feature type="compositionally biased region" description="Basic and acidic residues" evidence="8">
    <location>
        <begin position="157"/>
        <end position="173"/>
    </location>
</feature>
<evidence type="ECO:0000256" key="7">
    <source>
        <dbReference type="ARBA" id="ARBA00022807"/>
    </source>
</evidence>
<evidence type="ECO:0000256" key="6">
    <source>
        <dbReference type="ARBA" id="ARBA00022801"/>
    </source>
</evidence>
<comment type="caution">
    <text evidence="10">The sequence shown here is derived from an EMBL/GenBank/DDBJ whole genome shotgun (WGS) entry which is preliminary data.</text>
</comment>
<evidence type="ECO:0000256" key="1">
    <source>
        <dbReference type="ARBA" id="ARBA00000707"/>
    </source>
</evidence>
<dbReference type="Pfam" id="PF00443">
    <property type="entry name" value="UCH"/>
    <property type="match status" value="1"/>
</dbReference>
<dbReference type="InterPro" id="IPR001394">
    <property type="entry name" value="Peptidase_C19_UCH"/>
</dbReference>
<protein>
    <recommendedName>
        <fullName evidence="3">ubiquitinyl hydrolase 1</fullName>
        <ecNumber evidence="3">3.4.19.12</ecNumber>
    </recommendedName>
</protein>
<feature type="compositionally biased region" description="Polar residues" evidence="8">
    <location>
        <begin position="514"/>
        <end position="528"/>
    </location>
</feature>
<feature type="region of interest" description="Disordered" evidence="8">
    <location>
        <begin position="508"/>
        <end position="587"/>
    </location>
</feature>
<dbReference type="FunFam" id="3.90.70.10:FF:000092">
    <property type="entry name" value="Ubiquitin carboxyl-terminal hydrolase"/>
    <property type="match status" value="1"/>
</dbReference>
<feature type="region of interest" description="Disordered" evidence="8">
    <location>
        <begin position="147"/>
        <end position="177"/>
    </location>
</feature>
<dbReference type="Gene3D" id="3.90.70.10">
    <property type="entry name" value="Cysteine proteinases"/>
    <property type="match status" value="1"/>
</dbReference>
<dbReference type="InterPro" id="IPR050164">
    <property type="entry name" value="Peptidase_C19"/>
</dbReference>
<dbReference type="EC" id="3.4.19.12" evidence="3"/>
<evidence type="ECO:0000256" key="4">
    <source>
        <dbReference type="ARBA" id="ARBA00022670"/>
    </source>
</evidence>
<dbReference type="PANTHER" id="PTHR24006">
    <property type="entry name" value="UBIQUITIN CARBOXYL-TERMINAL HYDROLASE"/>
    <property type="match status" value="1"/>
</dbReference>
<feature type="compositionally biased region" description="Polar residues" evidence="8">
    <location>
        <begin position="557"/>
        <end position="575"/>
    </location>
</feature>
<dbReference type="GO" id="GO:0005634">
    <property type="term" value="C:nucleus"/>
    <property type="evidence" value="ECO:0007669"/>
    <property type="project" value="TreeGrafter"/>
</dbReference>
<organism evidence="10 11">
    <name type="scientific">Microctonus aethiopoides</name>
    <dbReference type="NCBI Taxonomy" id="144406"/>
    <lineage>
        <taxon>Eukaryota</taxon>
        <taxon>Metazoa</taxon>
        <taxon>Ecdysozoa</taxon>
        <taxon>Arthropoda</taxon>
        <taxon>Hexapoda</taxon>
        <taxon>Insecta</taxon>
        <taxon>Pterygota</taxon>
        <taxon>Neoptera</taxon>
        <taxon>Endopterygota</taxon>
        <taxon>Hymenoptera</taxon>
        <taxon>Apocrita</taxon>
        <taxon>Ichneumonoidea</taxon>
        <taxon>Braconidae</taxon>
        <taxon>Euphorinae</taxon>
        <taxon>Microctonus</taxon>
    </lineage>
</organism>
<dbReference type="GO" id="GO:0010506">
    <property type="term" value="P:regulation of autophagy"/>
    <property type="evidence" value="ECO:0007669"/>
    <property type="project" value="TreeGrafter"/>
</dbReference>
<dbReference type="GO" id="GO:0030330">
    <property type="term" value="P:DNA damage response, signal transduction by p53 class mediator"/>
    <property type="evidence" value="ECO:0007669"/>
    <property type="project" value="TreeGrafter"/>
</dbReference>
<dbReference type="GO" id="GO:0005829">
    <property type="term" value="C:cytosol"/>
    <property type="evidence" value="ECO:0007669"/>
    <property type="project" value="TreeGrafter"/>
</dbReference>
<sequence length="1006" mass="113111">MGINMELPNKIEYEFIDYSGLDENIVGEIKAILRSDISPDVLKLPWDNGEKDYNSNSVVPETLEPQEHWQRYGIDETTITTFDVAGTTASIMTPSMSGTLTCNGAFVVQYPGWTAIGGNAYPNSGTGDPNAYQYMPGVTYAPQLYSPNDVINASPNRENDRRGGRGRNRKNDPYNRVMNSNDLQTSYLVQQSQFNQMQPICHHPGMSYAIPYAVASPQQHPAAGRPIFMPSHQSYNQPQIHTHHNSHPQYTHPGYSTHTTAKHHNRQSSGQNYYNQDSSNSTTKNISNVHSKIHEKKIHDNNTTDITQQQQQQTFRQLPTNNNDYELSKKNKSIVNSNNDNSSLTNNGHVNVVVPKKQNEIKKDIESIVVKTPIVEEKLFMNDKSEIKVEEAIIHPPITPIINLPVNRDVVKPVEENICPPCEQPVIPVKSTTVETTIPVEIPKVNGEEIKNDDIVVKQVPEISVTIQEIKTVTTVTNCTSPTSSSPTVAQAPPSYSEKTFASILRKTNEENNRSSSLNYVNKSQHIRSNVSDSSVSVDNTTKNHQQDGGSKRRSVPFTSTDNEISSKNVNNNAINDRKKSSKNSVQNVSYDPAVYRIGEFLLNYQMDKHTVSLLPRGLTNRSNYCYINSILQALLACPPFYNLLKALPYTRHSSKNSTTPLIDNMVRFVNEFDPLPEGQRLPRKDLRAQKKSEDVATDIQAGVAFEPSYVYTMLKNASCAGVFSVEGRQEDAEEFLSCLLNGISDEMLELMKQVGDDVGTPATTEPNVNYNSGDEEWKVMGPRNKGSITRCTEFGKTPLSDIFRGQLRSRILRQGEESTDNVQPFFTLQLDIEKIDSVTNALETLVAKDQVEGMMCSKTKQQIKAWKQVTLEELPVILILHLKWFDYKLDGCSKIFKNVTYGIDLKLDSKFLSVNIGKKLTAKQKQYKLFAVTYHDGREATKGHYVTDAFHVGYGAWVRYDDSSVKGIAENEVLNPTIPRVPYLLYYRRCDTIGNNQPNNNTRLR</sequence>
<gene>
    <name evidence="10" type="ORF">PV328_002633</name>
</gene>
<feature type="compositionally biased region" description="Polar residues" evidence="8">
    <location>
        <begin position="267"/>
        <end position="285"/>
    </location>
</feature>
<dbReference type="GO" id="GO:0004843">
    <property type="term" value="F:cysteine-type deubiquitinase activity"/>
    <property type="evidence" value="ECO:0007669"/>
    <property type="project" value="UniProtKB-EC"/>
</dbReference>
<dbReference type="PANTHER" id="PTHR24006:SF687">
    <property type="entry name" value="UBIQUITIN CARBOXYL-TERMINAL HYDROLASE 10"/>
    <property type="match status" value="1"/>
</dbReference>
<accession>A0AA39F6P6</accession>
<keyword evidence="11" id="KW-1185">Reference proteome</keyword>
<proteinExistence type="inferred from homology"/>
<dbReference type="InterPro" id="IPR028889">
    <property type="entry name" value="USP"/>
</dbReference>
<evidence type="ECO:0000256" key="2">
    <source>
        <dbReference type="ARBA" id="ARBA00005427"/>
    </source>
</evidence>
<reference evidence="10" key="2">
    <citation type="submission" date="2023-03" db="EMBL/GenBank/DDBJ databases">
        <authorList>
            <person name="Inwood S.N."/>
            <person name="Skelly J.G."/>
            <person name="Guhlin J."/>
            <person name="Harrop T.W.R."/>
            <person name="Goldson S.G."/>
            <person name="Dearden P.K."/>
        </authorList>
    </citation>
    <scope>NUCLEOTIDE SEQUENCE</scope>
    <source>
        <strain evidence="10">Irish</strain>
        <tissue evidence="10">Whole body</tissue>
    </source>
</reference>
<dbReference type="PROSITE" id="PS50235">
    <property type="entry name" value="USP_3"/>
    <property type="match status" value="1"/>
</dbReference>
<dbReference type="GO" id="GO:0006508">
    <property type="term" value="P:proteolysis"/>
    <property type="evidence" value="ECO:0007669"/>
    <property type="project" value="UniProtKB-KW"/>
</dbReference>
<evidence type="ECO:0000313" key="11">
    <source>
        <dbReference type="Proteomes" id="UP001168990"/>
    </source>
</evidence>
<keyword evidence="6" id="KW-0378">Hydrolase</keyword>
<evidence type="ECO:0000259" key="9">
    <source>
        <dbReference type="PROSITE" id="PS50235"/>
    </source>
</evidence>
<name>A0AA39F6P6_9HYME</name>
<dbReference type="AlphaFoldDB" id="A0AA39F6P6"/>
<dbReference type="PROSITE" id="PS00973">
    <property type="entry name" value="USP_2"/>
    <property type="match status" value="1"/>
</dbReference>
<keyword evidence="4" id="KW-0645">Protease</keyword>
<comment type="catalytic activity">
    <reaction evidence="1">
        <text>Thiol-dependent hydrolysis of ester, thioester, amide, peptide and isopeptide bonds formed by the C-terminal Gly of ubiquitin (a 76-residue protein attached to proteins as an intracellular targeting signal).</text>
        <dbReference type="EC" id="3.4.19.12"/>
    </reaction>
</comment>
<comment type="similarity">
    <text evidence="2">Belongs to the peptidase C19 family. USP10 subfamily.</text>
</comment>
<evidence type="ECO:0000256" key="8">
    <source>
        <dbReference type="SAM" id="MobiDB-lite"/>
    </source>
</evidence>
<dbReference type="GO" id="GO:0016579">
    <property type="term" value="P:protein deubiquitination"/>
    <property type="evidence" value="ECO:0007669"/>
    <property type="project" value="InterPro"/>
</dbReference>
<dbReference type="EMBL" id="JAQQBS010001422">
    <property type="protein sequence ID" value="KAK0163952.1"/>
    <property type="molecule type" value="Genomic_DNA"/>
</dbReference>
<dbReference type="InterPro" id="IPR038765">
    <property type="entry name" value="Papain-like_cys_pep_sf"/>
</dbReference>
<feature type="domain" description="USP" evidence="9">
    <location>
        <begin position="617"/>
        <end position="991"/>
    </location>
</feature>
<keyword evidence="7" id="KW-0788">Thiol protease</keyword>
<feature type="region of interest" description="Disordered" evidence="8">
    <location>
        <begin position="239"/>
        <end position="285"/>
    </location>
</feature>
<dbReference type="SUPFAM" id="SSF54001">
    <property type="entry name" value="Cysteine proteinases"/>
    <property type="match status" value="1"/>
</dbReference>